<gene>
    <name evidence="3" type="ORF">Enr17x_19710</name>
</gene>
<dbReference type="AlphaFoldDB" id="A0A518I9Z5"/>
<dbReference type="PANTHER" id="PTHR12558">
    <property type="entry name" value="CELL DIVISION CYCLE 16,23,27"/>
    <property type="match status" value="1"/>
</dbReference>
<keyword evidence="2" id="KW-1133">Transmembrane helix</keyword>
<feature type="repeat" description="TPR" evidence="1">
    <location>
        <begin position="287"/>
        <end position="320"/>
    </location>
</feature>
<keyword evidence="2" id="KW-0472">Membrane</keyword>
<organism evidence="3 4">
    <name type="scientific">Gimesia fumaroli</name>
    <dbReference type="NCBI Taxonomy" id="2527976"/>
    <lineage>
        <taxon>Bacteria</taxon>
        <taxon>Pseudomonadati</taxon>
        <taxon>Planctomycetota</taxon>
        <taxon>Planctomycetia</taxon>
        <taxon>Planctomycetales</taxon>
        <taxon>Planctomycetaceae</taxon>
        <taxon>Gimesia</taxon>
    </lineage>
</organism>
<proteinExistence type="predicted"/>
<name>A0A518I9Z5_9PLAN</name>
<dbReference type="KEGG" id="gfm:Enr17x_19710"/>
<feature type="transmembrane region" description="Helical" evidence="2">
    <location>
        <begin position="12"/>
        <end position="33"/>
    </location>
</feature>
<dbReference type="RefSeq" id="WP_145308089.1">
    <property type="nucleotide sequence ID" value="NZ_CP037452.1"/>
</dbReference>
<dbReference type="EMBL" id="CP037452">
    <property type="protein sequence ID" value="QDV49945.1"/>
    <property type="molecule type" value="Genomic_DNA"/>
</dbReference>
<dbReference type="SMART" id="SM00028">
    <property type="entry name" value="TPR"/>
    <property type="match status" value="2"/>
</dbReference>
<evidence type="ECO:0000313" key="3">
    <source>
        <dbReference type="EMBL" id="QDV49945.1"/>
    </source>
</evidence>
<keyword evidence="2" id="KW-0812">Transmembrane</keyword>
<evidence type="ECO:0000256" key="1">
    <source>
        <dbReference type="PROSITE-ProRule" id="PRU00339"/>
    </source>
</evidence>
<dbReference type="Gene3D" id="1.25.40.10">
    <property type="entry name" value="Tetratricopeptide repeat domain"/>
    <property type="match status" value="2"/>
</dbReference>
<dbReference type="Proteomes" id="UP000318313">
    <property type="component" value="Chromosome"/>
</dbReference>
<accession>A0A518I9Z5</accession>
<sequence>MPSQEAKTPDKLLQLVLVCVFVAVILFPLASWWNQRQAHVLRELVSQSLKAEDWPAAEQAARKWTRREPENSDAWLDLAEACRQQNKFVETADALGQISDTDPRVLKSLAIRTDLLLSELQNPIKAIETCQRILKIDPRADRARQRLIYIDAMMLRRLEMVKEIRQAMELHCEPPEAYIYLLLSDSLNFGNGAPLVSSWLKSDPKNEDLQVAMAIYVARSGSHRSMVLNDSKVIKGGDQSLIANCLEKFPSNKEVLAFYLEKNLEQGDLERVAELLEAVPADAEDDNRFWRFKGRFLALKNQIDLAEESYRQALKRNPYDWLSRLGLAEILRRKGNTSEAQEMARLGAKGKAFSKELMQLENPKAINLPLLQEIGEYAQDCGDKQVLFSIQKRLDITTK</sequence>
<dbReference type="InterPro" id="IPR019734">
    <property type="entry name" value="TPR_rpt"/>
</dbReference>
<dbReference type="InterPro" id="IPR011990">
    <property type="entry name" value="TPR-like_helical_dom_sf"/>
</dbReference>
<dbReference type="SUPFAM" id="SSF48452">
    <property type="entry name" value="TPR-like"/>
    <property type="match status" value="2"/>
</dbReference>
<dbReference type="OrthoDB" id="246110at2"/>
<evidence type="ECO:0000256" key="2">
    <source>
        <dbReference type="SAM" id="Phobius"/>
    </source>
</evidence>
<evidence type="ECO:0000313" key="4">
    <source>
        <dbReference type="Proteomes" id="UP000318313"/>
    </source>
</evidence>
<reference evidence="3 4" key="1">
    <citation type="submission" date="2019-03" db="EMBL/GenBank/DDBJ databases">
        <title>Deep-cultivation of Planctomycetes and their phenomic and genomic characterization uncovers novel biology.</title>
        <authorList>
            <person name="Wiegand S."/>
            <person name="Jogler M."/>
            <person name="Boedeker C."/>
            <person name="Pinto D."/>
            <person name="Vollmers J."/>
            <person name="Rivas-Marin E."/>
            <person name="Kohn T."/>
            <person name="Peeters S.H."/>
            <person name="Heuer A."/>
            <person name="Rast P."/>
            <person name="Oberbeckmann S."/>
            <person name="Bunk B."/>
            <person name="Jeske O."/>
            <person name="Meyerdierks A."/>
            <person name="Storesund J.E."/>
            <person name="Kallscheuer N."/>
            <person name="Luecker S."/>
            <person name="Lage O.M."/>
            <person name="Pohl T."/>
            <person name="Merkel B.J."/>
            <person name="Hornburger P."/>
            <person name="Mueller R.-W."/>
            <person name="Bruemmer F."/>
            <person name="Labrenz M."/>
            <person name="Spormann A.M."/>
            <person name="Op den Camp H."/>
            <person name="Overmann J."/>
            <person name="Amann R."/>
            <person name="Jetten M.S.M."/>
            <person name="Mascher T."/>
            <person name="Medema M.H."/>
            <person name="Devos D.P."/>
            <person name="Kaster A.-K."/>
            <person name="Ovreas L."/>
            <person name="Rohde M."/>
            <person name="Galperin M.Y."/>
            <person name="Jogler C."/>
        </authorList>
    </citation>
    <scope>NUCLEOTIDE SEQUENCE [LARGE SCALE GENOMIC DNA]</scope>
    <source>
        <strain evidence="3 4">Enr17</strain>
    </source>
</reference>
<dbReference type="PROSITE" id="PS50005">
    <property type="entry name" value="TPR"/>
    <property type="match status" value="1"/>
</dbReference>
<dbReference type="PANTHER" id="PTHR12558:SF13">
    <property type="entry name" value="CELL DIVISION CYCLE PROTEIN 27 HOMOLOG"/>
    <property type="match status" value="1"/>
</dbReference>
<keyword evidence="4" id="KW-1185">Reference proteome</keyword>
<keyword evidence="1" id="KW-0802">TPR repeat</keyword>
<protein>
    <submittedName>
        <fullName evidence="3">Tetratricopeptide repeat protein</fullName>
    </submittedName>
</protein>
<dbReference type="Pfam" id="PF13432">
    <property type="entry name" value="TPR_16"/>
    <property type="match status" value="2"/>
</dbReference>